<dbReference type="Proteomes" id="UP000179214">
    <property type="component" value="Unassembled WGS sequence"/>
</dbReference>
<proteinExistence type="predicted"/>
<evidence type="ECO:0000313" key="2">
    <source>
        <dbReference type="Proteomes" id="UP000179214"/>
    </source>
</evidence>
<sequence>MGIIKKDDREDRNGKEHPIVSHSRFKIFAKKRRIGLNGNSKKIAIQASAVKKKACKIKKEKDTIEKINAYFNQIFIVLYF</sequence>
<dbReference type="AlphaFoldDB" id="A0A1G2I762"/>
<name>A0A1G2I762_9BACT</name>
<evidence type="ECO:0000313" key="1">
    <source>
        <dbReference type="EMBL" id="OGZ70623.1"/>
    </source>
</evidence>
<accession>A0A1G2I762</accession>
<reference evidence="1 2" key="1">
    <citation type="journal article" date="2016" name="Nat. Commun.">
        <title>Thousands of microbial genomes shed light on interconnected biogeochemical processes in an aquifer system.</title>
        <authorList>
            <person name="Anantharaman K."/>
            <person name="Brown C.T."/>
            <person name="Hug L.A."/>
            <person name="Sharon I."/>
            <person name="Castelle C.J."/>
            <person name="Probst A.J."/>
            <person name="Thomas B.C."/>
            <person name="Singh A."/>
            <person name="Wilkins M.J."/>
            <person name="Karaoz U."/>
            <person name="Brodie E.L."/>
            <person name="Williams K.H."/>
            <person name="Hubbard S.S."/>
            <person name="Banfield J.F."/>
        </authorList>
    </citation>
    <scope>NUCLEOTIDE SEQUENCE [LARGE SCALE GENOMIC DNA]</scope>
</reference>
<dbReference type="EMBL" id="MHOV01000006">
    <property type="protein sequence ID" value="OGZ70623.1"/>
    <property type="molecule type" value="Genomic_DNA"/>
</dbReference>
<organism evidence="1 2">
    <name type="scientific">Candidatus Staskawiczbacteria bacterium RIFCSPHIGHO2_12_FULL_38_11</name>
    <dbReference type="NCBI Taxonomy" id="1802209"/>
    <lineage>
        <taxon>Bacteria</taxon>
        <taxon>Candidatus Staskawicziibacteriota</taxon>
    </lineage>
</organism>
<gene>
    <name evidence="1" type="ORF">A3F47_01365</name>
</gene>
<protein>
    <submittedName>
        <fullName evidence="1">Uncharacterized protein</fullName>
    </submittedName>
</protein>
<comment type="caution">
    <text evidence="1">The sequence shown here is derived from an EMBL/GenBank/DDBJ whole genome shotgun (WGS) entry which is preliminary data.</text>
</comment>